<dbReference type="PANTHER" id="PTHR44360:SF1">
    <property type="entry name" value="DNAJ HOMOLOG SUBFAMILY B MEMBER 9"/>
    <property type="match status" value="1"/>
</dbReference>
<dbReference type="InterPro" id="IPR051948">
    <property type="entry name" value="Hsp70_co-chaperone_J-domain"/>
</dbReference>
<keyword evidence="1" id="KW-0143">Chaperone</keyword>
<dbReference type="Pfam" id="PF00226">
    <property type="entry name" value="DnaJ"/>
    <property type="match status" value="1"/>
</dbReference>
<dbReference type="AlphaFoldDB" id="A0A9W8E1T4"/>
<dbReference type="OrthoDB" id="436519at2759"/>
<feature type="transmembrane region" description="Helical" evidence="2">
    <location>
        <begin position="191"/>
        <end position="210"/>
    </location>
</feature>
<keyword evidence="2" id="KW-1133">Transmembrane helix</keyword>
<dbReference type="SMART" id="SM00271">
    <property type="entry name" value="DnaJ"/>
    <property type="match status" value="1"/>
</dbReference>
<accession>A0A9W8E1T4</accession>
<dbReference type="GO" id="GO:0051787">
    <property type="term" value="F:misfolded protein binding"/>
    <property type="evidence" value="ECO:0007669"/>
    <property type="project" value="TreeGrafter"/>
</dbReference>
<evidence type="ECO:0000259" key="3">
    <source>
        <dbReference type="PROSITE" id="PS50076"/>
    </source>
</evidence>
<feature type="transmembrane region" description="Helical" evidence="2">
    <location>
        <begin position="57"/>
        <end position="75"/>
    </location>
</feature>
<keyword evidence="2" id="KW-0812">Transmembrane</keyword>
<evidence type="ECO:0000313" key="4">
    <source>
        <dbReference type="EMBL" id="KAJ1963238.1"/>
    </source>
</evidence>
<feature type="transmembrane region" description="Helical" evidence="2">
    <location>
        <begin position="165"/>
        <end position="184"/>
    </location>
</feature>
<dbReference type="Gene3D" id="1.10.287.110">
    <property type="entry name" value="DnaJ domain"/>
    <property type="match status" value="1"/>
</dbReference>
<dbReference type="PROSITE" id="PS50076">
    <property type="entry name" value="DNAJ_2"/>
    <property type="match status" value="1"/>
</dbReference>
<keyword evidence="2" id="KW-0472">Membrane</keyword>
<proteinExistence type="predicted"/>
<dbReference type="GO" id="GO:0005783">
    <property type="term" value="C:endoplasmic reticulum"/>
    <property type="evidence" value="ECO:0007669"/>
    <property type="project" value="TreeGrafter"/>
</dbReference>
<dbReference type="InterPro" id="IPR001623">
    <property type="entry name" value="DnaJ_domain"/>
</dbReference>
<dbReference type="PANTHER" id="PTHR44360">
    <property type="entry name" value="DNAJ HOMOLOG SUBFAMILY B MEMBER 9"/>
    <property type="match status" value="1"/>
</dbReference>
<sequence length="356" mass="40500">MTSAVAKWGQLLAWAVLPDLLTSVAQRFYYRVRYPAAGTAVAPQPNTPRHKSDRNRIYTLIVVLYLLYSLVNAVVRIPPNFYQILNVPPAKMNPKELRSVFRKLSLQFHPDKTSTGDEMMIFMLRTAYEATHDPVKRFGYELMGPAYERCTRCLTYRDYVISARASLLGSYLGTGVTLVILHFIDKDRFGRYLRFLGTFILAAIEFYLYAHVNAPPANSLLTDLTMTSASPAPTIIQVLRQVGLPYLTLHDFSNILHQLYWALVMGLSSLGPLWFPNEKQEQHTLLRHLHTVTEDLLVEAQTLFHNAFSPFTSPQVQIELRRKMGKAVVESYVMRDPEVGQSYAAARKRASTVTQP</sequence>
<gene>
    <name evidence="4" type="ORF">IWQ62_003279</name>
</gene>
<dbReference type="EMBL" id="JANBPY010000851">
    <property type="protein sequence ID" value="KAJ1963238.1"/>
    <property type="molecule type" value="Genomic_DNA"/>
</dbReference>
<feature type="transmembrane region" description="Helical" evidence="2">
    <location>
        <begin position="255"/>
        <end position="275"/>
    </location>
</feature>
<dbReference type="CDD" id="cd06257">
    <property type="entry name" value="DnaJ"/>
    <property type="match status" value="1"/>
</dbReference>
<comment type="caution">
    <text evidence="4">The sequence shown here is derived from an EMBL/GenBank/DDBJ whole genome shotgun (WGS) entry which is preliminary data.</text>
</comment>
<evidence type="ECO:0000256" key="2">
    <source>
        <dbReference type="SAM" id="Phobius"/>
    </source>
</evidence>
<dbReference type="InterPro" id="IPR036869">
    <property type="entry name" value="J_dom_sf"/>
</dbReference>
<dbReference type="GO" id="GO:0051087">
    <property type="term" value="F:protein-folding chaperone binding"/>
    <property type="evidence" value="ECO:0007669"/>
    <property type="project" value="TreeGrafter"/>
</dbReference>
<evidence type="ECO:0000313" key="5">
    <source>
        <dbReference type="Proteomes" id="UP001150925"/>
    </source>
</evidence>
<dbReference type="GO" id="GO:0036503">
    <property type="term" value="P:ERAD pathway"/>
    <property type="evidence" value="ECO:0007669"/>
    <property type="project" value="TreeGrafter"/>
</dbReference>
<organism evidence="4 5">
    <name type="scientific">Dispira parvispora</name>
    <dbReference type="NCBI Taxonomy" id="1520584"/>
    <lineage>
        <taxon>Eukaryota</taxon>
        <taxon>Fungi</taxon>
        <taxon>Fungi incertae sedis</taxon>
        <taxon>Zoopagomycota</taxon>
        <taxon>Kickxellomycotina</taxon>
        <taxon>Dimargaritomycetes</taxon>
        <taxon>Dimargaritales</taxon>
        <taxon>Dimargaritaceae</taxon>
        <taxon>Dispira</taxon>
    </lineage>
</organism>
<evidence type="ECO:0000256" key="1">
    <source>
        <dbReference type="ARBA" id="ARBA00023186"/>
    </source>
</evidence>
<dbReference type="Proteomes" id="UP001150925">
    <property type="component" value="Unassembled WGS sequence"/>
</dbReference>
<dbReference type="SUPFAM" id="SSF46565">
    <property type="entry name" value="Chaperone J-domain"/>
    <property type="match status" value="1"/>
</dbReference>
<keyword evidence="5" id="KW-1185">Reference proteome</keyword>
<name>A0A9W8E1T4_9FUNG</name>
<feature type="domain" description="J" evidence="3">
    <location>
        <begin position="80"/>
        <end position="144"/>
    </location>
</feature>
<protein>
    <recommendedName>
        <fullName evidence="3">J domain-containing protein</fullName>
    </recommendedName>
</protein>
<reference evidence="4" key="1">
    <citation type="submission" date="2022-07" db="EMBL/GenBank/DDBJ databases">
        <title>Phylogenomic reconstructions and comparative analyses of Kickxellomycotina fungi.</title>
        <authorList>
            <person name="Reynolds N.K."/>
            <person name="Stajich J.E."/>
            <person name="Barry K."/>
            <person name="Grigoriev I.V."/>
            <person name="Crous P."/>
            <person name="Smith M.E."/>
        </authorList>
    </citation>
    <scope>NUCLEOTIDE SEQUENCE</scope>
    <source>
        <strain evidence="4">RSA 1196</strain>
    </source>
</reference>